<dbReference type="Proteomes" id="UP001212841">
    <property type="component" value="Unassembled WGS sequence"/>
</dbReference>
<comment type="caution">
    <text evidence="2">The sequence shown here is derived from an EMBL/GenBank/DDBJ whole genome shotgun (WGS) entry which is preliminary data.</text>
</comment>
<feature type="region of interest" description="Disordered" evidence="1">
    <location>
        <begin position="1"/>
        <end position="89"/>
    </location>
</feature>
<evidence type="ECO:0000313" key="2">
    <source>
        <dbReference type="EMBL" id="KAJ3054687.1"/>
    </source>
</evidence>
<dbReference type="AlphaFoldDB" id="A0AAD5SHJ4"/>
<accession>A0AAD5SHJ4</accession>
<feature type="compositionally biased region" description="Basic and acidic residues" evidence="1">
    <location>
        <begin position="51"/>
        <end position="62"/>
    </location>
</feature>
<feature type="compositionally biased region" description="Basic and acidic residues" evidence="1">
    <location>
        <begin position="13"/>
        <end position="42"/>
    </location>
</feature>
<gene>
    <name evidence="2" type="ORF">HK097_001094</name>
</gene>
<reference evidence="2" key="1">
    <citation type="submission" date="2020-05" db="EMBL/GenBank/DDBJ databases">
        <title>Phylogenomic resolution of chytrid fungi.</title>
        <authorList>
            <person name="Stajich J.E."/>
            <person name="Amses K."/>
            <person name="Simmons R."/>
            <person name="Seto K."/>
            <person name="Myers J."/>
            <person name="Bonds A."/>
            <person name="Quandt C.A."/>
            <person name="Barry K."/>
            <person name="Liu P."/>
            <person name="Grigoriev I."/>
            <person name="Longcore J.E."/>
            <person name="James T.Y."/>
        </authorList>
    </citation>
    <scope>NUCLEOTIDE SEQUENCE</scope>
    <source>
        <strain evidence="2">JEL0318</strain>
    </source>
</reference>
<dbReference type="EMBL" id="JADGJD010000121">
    <property type="protein sequence ID" value="KAJ3054687.1"/>
    <property type="molecule type" value="Genomic_DNA"/>
</dbReference>
<sequence>MSYADPTNMWAHNTHDQSNVDHIRSLAADQKADQKAEKDKIRAQLVSNVQEEAHNREERERPSQPGVLGRAVQSKSVVGNGPSEDEIGA</sequence>
<organism evidence="2 3">
    <name type="scientific">Rhizophlyctis rosea</name>
    <dbReference type="NCBI Taxonomy" id="64517"/>
    <lineage>
        <taxon>Eukaryota</taxon>
        <taxon>Fungi</taxon>
        <taxon>Fungi incertae sedis</taxon>
        <taxon>Chytridiomycota</taxon>
        <taxon>Chytridiomycota incertae sedis</taxon>
        <taxon>Chytridiomycetes</taxon>
        <taxon>Rhizophlyctidales</taxon>
        <taxon>Rhizophlyctidaceae</taxon>
        <taxon>Rhizophlyctis</taxon>
    </lineage>
</organism>
<evidence type="ECO:0000256" key="1">
    <source>
        <dbReference type="SAM" id="MobiDB-lite"/>
    </source>
</evidence>
<keyword evidence="3" id="KW-1185">Reference proteome</keyword>
<name>A0AAD5SHJ4_9FUNG</name>
<evidence type="ECO:0000313" key="3">
    <source>
        <dbReference type="Proteomes" id="UP001212841"/>
    </source>
</evidence>
<proteinExistence type="predicted"/>
<protein>
    <submittedName>
        <fullName evidence="2">Uncharacterized protein</fullName>
    </submittedName>
</protein>